<dbReference type="Pfam" id="PF10056">
    <property type="entry name" value="DUF2293"/>
    <property type="match status" value="1"/>
</dbReference>
<dbReference type="EMBL" id="BCTA01000023">
    <property type="protein sequence ID" value="GAT08494.1"/>
    <property type="molecule type" value="Genomic_DNA"/>
</dbReference>
<dbReference type="AlphaFoldDB" id="A0AAW5STX3"/>
<comment type="caution">
    <text evidence="3">The sequence shown here is derived from an EMBL/GenBank/DDBJ whole genome shotgun (WGS) entry which is preliminary data.</text>
</comment>
<reference evidence="3" key="2">
    <citation type="submission" date="2020-07" db="EMBL/GenBank/DDBJ databases">
        <authorList>
            <person name="Pettersson B.M.F."/>
            <person name="Behra P.R.K."/>
            <person name="Ramesh M."/>
            <person name="Das S."/>
            <person name="Dasgupta S."/>
            <person name="Kirsebom L.A."/>
        </authorList>
    </citation>
    <scope>NUCLEOTIDE SEQUENCE</scope>
    <source>
        <strain evidence="3">DSM 44203</strain>
    </source>
</reference>
<keyword evidence="4" id="KW-1185">Reference proteome</keyword>
<sequence>MANVKTRVARAADAVLAERGAVRTIDVLLELGWLAQPNVERWERGRVPRLEMCVQVGGDKVVEAAEASRRWAEERGLEQREATYGDLVFTAEGNPDVEQAYRTYWATAGHVEPVREQPRPRDLVVISPHNPWDCSSCGDAHDPGDLLVQGTIGTLCLDCADLGHLEFLPSGDAALTRRSKKASRLSAVVVRWARRRHRYERQGVLVESAAIEHAARECLSDTDLRARRRDRDRIRRADEDVRFQGEFAAAIREQFPGCPPDRAEAIAMHTAARGSGRVGRSAAARSLDPEAVRLAVAASIRHIDTEYDDLLMSGVDRDTARARVYDRVEDVLTAWREGVTLLDT</sequence>
<accession>A0AAW5STX3</accession>
<proteinExistence type="predicted"/>
<reference evidence="3" key="3">
    <citation type="journal article" date="2022" name="BMC Genomics">
        <title>Comparative genome analysis of mycobacteria focusing on tRNA and non-coding RNA.</title>
        <authorList>
            <person name="Behra P.R.K."/>
            <person name="Pettersson B.M.F."/>
            <person name="Ramesh M."/>
            <person name="Das S."/>
            <person name="Dasgupta S."/>
            <person name="Kirsebom L.A."/>
        </authorList>
    </citation>
    <scope>NUCLEOTIDE SEQUENCE</scope>
    <source>
        <strain evidence="3">DSM 44203</strain>
    </source>
</reference>
<protein>
    <submittedName>
        <fullName evidence="3">DUF2293 domain-containing protein</fullName>
    </submittedName>
</protein>
<dbReference type="RefSeq" id="WP_067388282.1">
    <property type="nucleotide sequence ID" value="NZ_BCTA01000023.1"/>
</dbReference>
<dbReference type="InterPro" id="IPR018744">
    <property type="entry name" value="DUF2293"/>
</dbReference>
<dbReference type="Proteomes" id="UP001207528">
    <property type="component" value="Unassembled WGS sequence"/>
</dbReference>
<gene>
    <name evidence="3" type="ORF">H7I77_24675</name>
    <name evidence="2" type="ORF">RMCN_1627</name>
</gene>
<dbReference type="EMBL" id="JACKTI010000066">
    <property type="protein sequence ID" value="MCV7026512.1"/>
    <property type="molecule type" value="Genomic_DNA"/>
</dbReference>
<evidence type="ECO:0000259" key="1">
    <source>
        <dbReference type="Pfam" id="PF10056"/>
    </source>
</evidence>
<organism evidence="3 5">
    <name type="scientific">Mycolicibacterium novocastrense</name>
    <name type="common">Mycobacterium novocastrense</name>
    <dbReference type="NCBI Taxonomy" id="59813"/>
    <lineage>
        <taxon>Bacteria</taxon>
        <taxon>Bacillati</taxon>
        <taxon>Actinomycetota</taxon>
        <taxon>Actinomycetes</taxon>
        <taxon>Mycobacteriales</taxon>
        <taxon>Mycobacteriaceae</taxon>
        <taxon>Mycolicibacterium</taxon>
    </lineage>
</organism>
<evidence type="ECO:0000313" key="4">
    <source>
        <dbReference type="Proteomes" id="UP000069773"/>
    </source>
</evidence>
<feature type="domain" description="DUF2293" evidence="1">
    <location>
        <begin position="250"/>
        <end position="336"/>
    </location>
</feature>
<dbReference type="PANTHER" id="PTHR38113">
    <property type="match status" value="1"/>
</dbReference>
<dbReference type="Proteomes" id="UP000069773">
    <property type="component" value="Unassembled WGS sequence"/>
</dbReference>
<reference evidence="2 4" key="1">
    <citation type="journal article" date="2016" name="Genome Announc.">
        <title>Draft Genome Sequences of Five Rapidly Growing Mycobacterium Species, M. thermoresistibile, M. fortuitum subsp. acetamidolyticum, M. canariasense, M. brisbanense, and M. novocastrense.</title>
        <authorList>
            <person name="Katahira K."/>
            <person name="Ogura Y."/>
            <person name="Gotoh Y."/>
            <person name="Hayashi T."/>
        </authorList>
    </citation>
    <scope>NUCLEOTIDE SEQUENCE [LARGE SCALE GENOMIC DNA]</scope>
    <source>
        <strain evidence="2 4">JCM18114</strain>
    </source>
</reference>
<dbReference type="PANTHER" id="PTHR38113:SF2">
    <property type="entry name" value="DUF2293 DOMAIN-CONTAINING PROTEIN"/>
    <property type="match status" value="1"/>
</dbReference>
<evidence type="ECO:0000313" key="5">
    <source>
        <dbReference type="Proteomes" id="UP001207528"/>
    </source>
</evidence>
<name>A0AAW5STX3_MYCNV</name>
<evidence type="ECO:0000313" key="2">
    <source>
        <dbReference type="EMBL" id="GAT08494.1"/>
    </source>
</evidence>
<evidence type="ECO:0000313" key="3">
    <source>
        <dbReference type="EMBL" id="MCV7026512.1"/>
    </source>
</evidence>